<feature type="domain" description="CCHC-type" evidence="3">
    <location>
        <begin position="108"/>
        <end position="123"/>
    </location>
</feature>
<keyword evidence="2" id="KW-0862">Zinc</keyword>
<reference evidence="5" key="1">
    <citation type="submission" date="2022-12" db="EMBL/GenBank/DDBJ databases">
        <authorList>
            <person name="Webb A."/>
        </authorList>
    </citation>
    <scope>NUCLEOTIDE SEQUENCE</scope>
    <source>
        <strain evidence="5">Pd1</strain>
    </source>
</reference>
<dbReference type="PROSITE" id="PS50994">
    <property type="entry name" value="INTEGRASE"/>
    <property type="match status" value="1"/>
</dbReference>
<dbReference type="Gene3D" id="3.30.420.10">
    <property type="entry name" value="Ribonuclease H-like superfamily/Ribonuclease H"/>
    <property type="match status" value="1"/>
</dbReference>
<accession>A0AAV0V555</accession>
<evidence type="ECO:0008006" key="7">
    <source>
        <dbReference type="Google" id="ProtNLM"/>
    </source>
</evidence>
<dbReference type="Gene3D" id="4.10.60.10">
    <property type="entry name" value="Zinc finger, CCHC-type"/>
    <property type="match status" value="1"/>
</dbReference>
<evidence type="ECO:0000256" key="2">
    <source>
        <dbReference type="PROSITE-ProRule" id="PRU00047"/>
    </source>
</evidence>
<name>A0AAV0V555_9STRA</name>
<keyword evidence="2" id="KW-0479">Metal-binding</keyword>
<dbReference type="PANTHER" id="PTHR42648:SF28">
    <property type="entry name" value="TRANSPOSON-ENCODED PROTEIN WITH RIBONUCLEASE H-LIKE AND RETROVIRUS ZINC FINGER-LIKE DOMAINS"/>
    <property type="match status" value="1"/>
</dbReference>
<dbReference type="GO" id="GO:0008233">
    <property type="term" value="F:peptidase activity"/>
    <property type="evidence" value="ECO:0007669"/>
    <property type="project" value="UniProtKB-KW"/>
</dbReference>
<dbReference type="AlphaFoldDB" id="A0AAV0V555"/>
<dbReference type="GO" id="GO:0006508">
    <property type="term" value="P:proteolysis"/>
    <property type="evidence" value="ECO:0007669"/>
    <property type="project" value="UniProtKB-KW"/>
</dbReference>
<evidence type="ECO:0000259" key="3">
    <source>
        <dbReference type="PROSITE" id="PS50158"/>
    </source>
</evidence>
<dbReference type="GO" id="GO:0008270">
    <property type="term" value="F:zinc ion binding"/>
    <property type="evidence" value="ECO:0007669"/>
    <property type="project" value="UniProtKB-KW"/>
</dbReference>
<dbReference type="Pfam" id="PF22936">
    <property type="entry name" value="Pol_BBD"/>
    <property type="match status" value="1"/>
</dbReference>
<dbReference type="InterPro" id="IPR001878">
    <property type="entry name" value="Znf_CCHC"/>
</dbReference>
<dbReference type="EMBL" id="CANTFM010002073">
    <property type="protein sequence ID" value="CAI5744329.1"/>
    <property type="molecule type" value="Genomic_DNA"/>
</dbReference>
<comment type="caution">
    <text evidence="5">The sequence shown here is derived from an EMBL/GenBank/DDBJ whole genome shotgun (WGS) entry which is preliminary data.</text>
</comment>
<evidence type="ECO:0000313" key="6">
    <source>
        <dbReference type="Proteomes" id="UP001162029"/>
    </source>
</evidence>
<dbReference type="Proteomes" id="UP001162029">
    <property type="component" value="Unassembled WGS sequence"/>
</dbReference>
<dbReference type="SUPFAM" id="SSF57756">
    <property type="entry name" value="Retrovirus zinc finger-like domains"/>
    <property type="match status" value="1"/>
</dbReference>
<dbReference type="Pfam" id="PF00098">
    <property type="entry name" value="zf-CCHC"/>
    <property type="match status" value="1"/>
</dbReference>
<dbReference type="InterPro" id="IPR054722">
    <property type="entry name" value="PolX-like_BBD"/>
</dbReference>
<gene>
    <name evidence="5" type="ORF">PDE001_LOCUS9481</name>
</gene>
<dbReference type="PROSITE" id="PS50158">
    <property type="entry name" value="ZF_CCHC"/>
    <property type="match status" value="1"/>
</dbReference>
<keyword evidence="2" id="KW-0863">Zinc-finger</keyword>
<dbReference type="Pfam" id="PF00665">
    <property type="entry name" value="rve"/>
    <property type="match status" value="1"/>
</dbReference>
<dbReference type="GO" id="GO:0003676">
    <property type="term" value="F:nucleic acid binding"/>
    <property type="evidence" value="ECO:0007669"/>
    <property type="project" value="InterPro"/>
</dbReference>
<dbReference type="SMART" id="SM00343">
    <property type="entry name" value="ZnF_C2HC"/>
    <property type="match status" value="1"/>
</dbReference>
<dbReference type="Pfam" id="PF14223">
    <property type="entry name" value="Retrotran_gag_2"/>
    <property type="match status" value="1"/>
</dbReference>
<evidence type="ECO:0000259" key="4">
    <source>
        <dbReference type="PROSITE" id="PS50994"/>
    </source>
</evidence>
<dbReference type="GO" id="GO:0015074">
    <property type="term" value="P:DNA integration"/>
    <property type="evidence" value="ECO:0007669"/>
    <property type="project" value="InterPro"/>
</dbReference>
<dbReference type="PANTHER" id="PTHR42648">
    <property type="entry name" value="TRANSPOSASE, PUTATIVE-RELATED"/>
    <property type="match status" value="1"/>
</dbReference>
<keyword evidence="1" id="KW-0645">Protease</keyword>
<dbReference type="SUPFAM" id="SSF53098">
    <property type="entry name" value="Ribonuclease H-like"/>
    <property type="match status" value="1"/>
</dbReference>
<proteinExistence type="predicted"/>
<evidence type="ECO:0000256" key="1">
    <source>
        <dbReference type="ARBA" id="ARBA00022670"/>
    </source>
</evidence>
<sequence length="434" mass="48554">MMEEGDDVLAHINKLKTLEEQLDAVGAQVSEDDLVITLLGSLNESYQFLITTLESRSDTLTWELVTSRLLHEDMKRKEQGGDGAVVGQAFMTGDKKRSARPMKKTGACNYCGKTGHWIAECPSRIHDNLDRQRPHRANMAHNQDEDSGDFLFAVGKGSGDDTKNKTWLIDSSAMQHMSYSKHFMTKYKSIDPIDVHLADDGAVQAIGIGDIVMMMKTPSGVKKGALTNMWHIPNLTRNLFSSLLRQPQGPEVEDRRACRQESVQAVYDPMQAERASVANVTEVPQMIKSYSWHLRLGHIGHGGLDTIVKQKLGVGIDIKSVNRWELCGGCTLGNHTRVSFQSTSPERAKNMLDVVHSDVCGPMQTATFSDKRYFVTFIDDKSRFCVVFLLRSKSEVLDKFIQFVKFAEAQTGRRVRVLRSDNGGEYVSNKFAAF</sequence>
<keyword evidence="6" id="KW-1185">Reference proteome</keyword>
<dbReference type="InterPro" id="IPR036397">
    <property type="entry name" value="RNaseH_sf"/>
</dbReference>
<feature type="domain" description="Integrase catalytic" evidence="4">
    <location>
        <begin position="341"/>
        <end position="434"/>
    </location>
</feature>
<dbReference type="InterPro" id="IPR012337">
    <property type="entry name" value="RNaseH-like_sf"/>
</dbReference>
<keyword evidence="1" id="KW-0378">Hydrolase</keyword>
<protein>
    <recommendedName>
        <fullName evidence="7">Integrase catalytic domain-containing protein</fullName>
    </recommendedName>
</protein>
<dbReference type="InterPro" id="IPR036875">
    <property type="entry name" value="Znf_CCHC_sf"/>
</dbReference>
<dbReference type="InterPro" id="IPR001584">
    <property type="entry name" value="Integrase_cat-core"/>
</dbReference>
<dbReference type="InterPro" id="IPR039537">
    <property type="entry name" value="Retrotran_Ty1/copia-like"/>
</dbReference>
<organism evidence="5 6">
    <name type="scientific">Peronospora destructor</name>
    <dbReference type="NCBI Taxonomy" id="86335"/>
    <lineage>
        <taxon>Eukaryota</taxon>
        <taxon>Sar</taxon>
        <taxon>Stramenopiles</taxon>
        <taxon>Oomycota</taxon>
        <taxon>Peronosporomycetes</taxon>
        <taxon>Peronosporales</taxon>
        <taxon>Peronosporaceae</taxon>
        <taxon>Peronospora</taxon>
    </lineage>
</organism>
<evidence type="ECO:0000313" key="5">
    <source>
        <dbReference type="EMBL" id="CAI5744329.1"/>
    </source>
</evidence>